<evidence type="ECO:0000259" key="2">
    <source>
        <dbReference type="Pfam" id="PF04892"/>
    </source>
</evidence>
<keyword evidence="4" id="KW-1185">Reference proteome</keyword>
<dbReference type="NCBIfam" id="NF037970">
    <property type="entry name" value="vanZ_1"/>
    <property type="match status" value="1"/>
</dbReference>
<dbReference type="EMBL" id="QVTD01000022">
    <property type="protein sequence ID" value="RFU60726.1"/>
    <property type="molecule type" value="Genomic_DNA"/>
</dbReference>
<name>A0A372L6M4_9BACI</name>
<comment type="caution">
    <text evidence="3">The sequence shown here is derived from an EMBL/GenBank/DDBJ whole genome shotgun (WGS) entry which is preliminary data.</text>
</comment>
<dbReference type="Pfam" id="PF04892">
    <property type="entry name" value="VanZ"/>
    <property type="match status" value="1"/>
</dbReference>
<dbReference type="RefSeq" id="WP_117324363.1">
    <property type="nucleotide sequence ID" value="NZ_QVTD01000022.1"/>
</dbReference>
<sequence>MKKLARIFIIVLPFLYMAAIWIMSSMPDNAVMQLPDRATDRFIKEAMHLVEFAILYMLFAAALAASGKLTPLSSLLAAVAAGLYGVTDEIHQAFVPYRNASWIDLLKDWIGVAAAYFHVRYHYFKHNRGFLTKVKQLNG</sequence>
<evidence type="ECO:0000313" key="4">
    <source>
        <dbReference type="Proteomes" id="UP000262939"/>
    </source>
</evidence>
<protein>
    <recommendedName>
        <fullName evidence="2">VanZ-like domain-containing protein</fullName>
    </recommendedName>
</protein>
<proteinExistence type="predicted"/>
<keyword evidence="1" id="KW-1133">Transmembrane helix</keyword>
<dbReference type="Proteomes" id="UP000262939">
    <property type="component" value="Unassembled WGS sequence"/>
</dbReference>
<accession>A0A372L6M4</accession>
<dbReference type="AlphaFoldDB" id="A0A372L6M4"/>
<feature type="transmembrane region" description="Helical" evidence="1">
    <location>
        <begin position="46"/>
        <end position="65"/>
    </location>
</feature>
<reference evidence="3 4" key="1">
    <citation type="submission" date="2018-08" db="EMBL/GenBank/DDBJ databases">
        <title>Bacillus chawlae sp. nov., Bacillus glennii sp. nov., and Bacillus saganii sp. nov. Isolated from the Vehicle Assembly Building at Kennedy Space Center where the Viking Spacecraft were Assembled.</title>
        <authorList>
            <person name="Seuylemezian A."/>
            <person name="Vaishampayan P."/>
        </authorList>
    </citation>
    <scope>NUCLEOTIDE SEQUENCE [LARGE SCALE GENOMIC DNA]</scope>
    <source>
        <strain evidence="3 4">V44-8</strain>
    </source>
</reference>
<keyword evidence="1" id="KW-0812">Transmembrane</keyword>
<evidence type="ECO:0000256" key="1">
    <source>
        <dbReference type="SAM" id="Phobius"/>
    </source>
</evidence>
<feature type="domain" description="VanZ-like" evidence="2">
    <location>
        <begin position="32"/>
        <end position="118"/>
    </location>
</feature>
<organism evidence="3 4">
    <name type="scientific">Peribacillus glennii</name>
    <dbReference type="NCBI Taxonomy" id="2303991"/>
    <lineage>
        <taxon>Bacteria</taxon>
        <taxon>Bacillati</taxon>
        <taxon>Bacillota</taxon>
        <taxon>Bacilli</taxon>
        <taxon>Bacillales</taxon>
        <taxon>Bacillaceae</taxon>
        <taxon>Peribacillus</taxon>
    </lineage>
</organism>
<feature type="transmembrane region" description="Helical" evidence="1">
    <location>
        <begin position="7"/>
        <end position="26"/>
    </location>
</feature>
<dbReference type="InterPro" id="IPR006976">
    <property type="entry name" value="VanZ-like"/>
</dbReference>
<evidence type="ECO:0000313" key="3">
    <source>
        <dbReference type="EMBL" id="RFU60726.1"/>
    </source>
</evidence>
<keyword evidence="1" id="KW-0472">Membrane</keyword>
<dbReference type="OrthoDB" id="291892at2"/>
<gene>
    <name evidence="3" type="ORF">D0466_20440</name>
</gene>